<reference evidence="1" key="2">
    <citation type="journal article" date="2007" name="Science">
        <title>Draft genome sequence of the sexually transmitted pathogen Trichomonas vaginalis.</title>
        <authorList>
            <person name="Carlton J.M."/>
            <person name="Hirt R.P."/>
            <person name="Silva J.C."/>
            <person name="Delcher A.L."/>
            <person name="Schatz M."/>
            <person name="Zhao Q."/>
            <person name="Wortman J.R."/>
            <person name="Bidwell S.L."/>
            <person name="Alsmark U.C.M."/>
            <person name="Besteiro S."/>
            <person name="Sicheritz-Ponten T."/>
            <person name="Noel C.J."/>
            <person name="Dacks J.B."/>
            <person name="Foster P.G."/>
            <person name="Simillion C."/>
            <person name="Van de Peer Y."/>
            <person name="Miranda-Saavedra D."/>
            <person name="Barton G.J."/>
            <person name="Westrop G.D."/>
            <person name="Mueller S."/>
            <person name="Dessi D."/>
            <person name="Fiori P.L."/>
            <person name="Ren Q."/>
            <person name="Paulsen I."/>
            <person name="Zhang H."/>
            <person name="Bastida-Corcuera F.D."/>
            <person name="Simoes-Barbosa A."/>
            <person name="Brown M.T."/>
            <person name="Hayes R.D."/>
            <person name="Mukherjee M."/>
            <person name="Okumura C.Y."/>
            <person name="Schneider R."/>
            <person name="Smith A.J."/>
            <person name="Vanacova S."/>
            <person name="Villalvazo M."/>
            <person name="Haas B.J."/>
            <person name="Pertea M."/>
            <person name="Feldblyum T.V."/>
            <person name="Utterback T.R."/>
            <person name="Shu C.L."/>
            <person name="Osoegawa K."/>
            <person name="de Jong P.J."/>
            <person name="Hrdy I."/>
            <person name="Horvathova L."/>
            <person name="Zubacova Z."/>
            <person name="Dolezal P."/>
            <person name="Malik S.B."/>
            <person name="Logsdon J.M. Jr."/>
            <person name="Henze K."/>
            <person name="Gupta A."/>
            <person name="Wang C.C."/>
            <person name="Dunne R.L."/>
            <person name="Upcroft J.A."/>
            <person name="Upcroft P."/>
            <person name="White O."/>
            <person name="Salzberg S.L."/>
            <person name="Tang P."/>
            <person name="Chiu C.-H."/>
            <person name="Lee Y.-S."/>
            <person name="Embley T.M."/>
            <person name="Coombs G.H."/>
            <person name="Mottram J.C."/>
            <person name="Tachezy J."/>
            <person name="Fraser-Liggett C.M."/>
            <person name="Johnson P.J."/>
        </authorList>
    </citation>
    <scope>NUCLEOTIDE SEQUENCE [LARGE SCALE GENOMIC DNA]</scope>
    <source>
        <strain evidence="1">G3</strain>
    </source>
</reference>
<proteinExistence type="predicted"/>
<evidence type="ECO:0000313" key="2">
    <source>
        <dbReference type="Proteomes" id="UP000001542"/>
    </source>
</evidence>
<dbReference type="AlphaFoldDB" id="A2F565"/>
<dbReference type="VEuPathDB" id="TrichDB:TVAG_267270"/>
<dbReference type="Proteomes" id="UP000001542">
    <property type="component" value="Unassembled WGS sequence"/>
</dbReference>
<sequence length="85" mass="9793">MELPEVVPLKFTIDDNFLKSQPVNNEKQLRDAPERYISLISNSGDLLFESVMSGLPQNFIRSDAAYIVKDCTCMPFQRNRTDRPQ</sequence>
<dbReference type="RefSeq" id="XP_001312888.1">
    <property type="nucleotide sequence ID" value="XM_001312887.1"/>
</dbReference>
<gene>
    <name evidence="1" type="ORF">TVAG_267270</name>
</gene>
<dbReference type="InParanoid" id="A2F565"/>
<organism evidence="1 2">
    <name type="scientific">Trichomonas vaginalis (strain ATCC PRA-98 / G3)</name>
    <dbReference type="NCBI Taxonomy" id="412133"/>
    <lineage>
        <taxon>Eukaryota</taxon>
        <taxon>Metamonada</taxon>
        <taxon>Parabasalia</taxon>
        <taxon>Trichomonadida</taxon>
        <taxon>Trichomonadidae</taxon>
        <taxon>Trichomonas</taxon>
    </lineage>
</organism>
<name>A2F565_TRIV3</name>
<dbReference type="KEGG" id="tva:4757775"/>
<reference evidence="1" key="1">
    <citation type="submission" date="2006-10" db="EMBL/GenBank/DDBJ databases">
        <authorList>
            <person name="Amadeo P."/>
            <person name="Zhao Q."/>
            <person name="Wortman J."/>
            <person name="Fraser-Liggett C."/>
            <person name="Carlton J."/>
        </authorList>
    </citation>
    <scope>NUCLEOTIDE SEQUENCE</scope>
    <source>
        <strain evidence="1">G3</strain>
    </source>
</reference>
<accession>A2F565</accession>
<keyword evidence="2" id="KW-1185">Reference proteome</keyword>
<dbReference type="VEuPathDB" id="TrichDB:TVAGG3_0496020"/>
<dbReference type="EMBL" id="DS113619">
    <property type="protein sequence ID" value="EAX99958.1"/>
    <property type="molecule type" value="Genomic_DNA"/>
</dbReference>
<protein>
    <submittedName>
        <fullName evidence="1">Uncharacterized protein</fullName>
    </submittedName>
</protein>
<evidence type="ECO:0000313" key="1">
    <source>
        <dbReference type="EMBL" id="EAX99958.1"/>
    </source>
</evidence>